<dbReference type="NCBIfam" id="TIGR01998">
    <property type="entry name" value="PTS-II-BC-nag"/>
    <property type="match status" value="1"/>
</dbReference>
<feature type="transmembrane region" description="Helical" evidence="13">
    <location>
        <begin position="149"/>
        <end position="169"/>
    </location>
</feature>
<dbReference type="GO" id="GO:0008982">
    <property type="term" value="F:protein-N(PI)-phosphohistidine-sugar phosphotransferase activity"/>
    <property type="evidence" value="ECO:0007669"/>
    <property type="project" value="InterPro"/>
</dbReference>
<keyword evidence="4" id="KW-0762">Sugar transport</keyword>
<evidence type="ECO:0000256" key="1">
    <source>
        <dbReference type="ARBA" id="ARBA00004651"/>
    </source>
</evidence>
<feature type="compositionally biased region" description="Polar residues" evidence="12">
    <location>
        <begin position="496"/>
        <end position="507"/>
    </location>
</feature>
<feature type="region of interest" description="Disordered" evidence="12">
    <location>
        <begin position="480"/>
        <end position="507"/>
    </location>
</feature>
<dbReference type="InterPro" id="IPR036878">
    <property type="entry name" value="Glu_permease_IIB"/>
</dbReference>
<dbReference type="InterPro" id="IPR050429">
    <property type="entry name" value="PTS_Glucose_EIICBA"/>
</dbReference>
<evidence type="ECO:0000256" key="6">
    <source>
        <dbReference type="ARBA" id="ARBA00022683"/>
    </source>
</evidence>
<evidence type="ECO:0000259" key="16">
    <source>
        <dbReference type="PROSITE" id="PS51103"/>
    </source>
</evidence>
<feature type="compositionally biased region" description="Basic and acidic residues" evidence="12">
    <location>
        <begin position="481"/>
        <end position="494"/>
    </location>
</feature>
<keyword evidence="5" id="KW-0808">Transferase</keyword>
<dbReference type="KEGG" id="pabs:JIR001_19000"/>
<dbReference type="RefSeq" id="WP_212775143.1">
    <property type="nucleotide sequence ID" value="NZ_AP024601.1"/>
</dbReference>
<keyword evidence="9 13" id="KW-1133">Transmembrane helix</keyword>
<feature type="transmembrane region" description="Helical" evidence="13">
    <location>
        <begin position="190"/>
        <end position="212"/>
    </location>
</feature>
<evidence type="ECO:0000256" key="12">
    <source>
        <dbReference type="SAM" id="MobiDB-lite"/>
    </source>
</evidence>
<evidence type="ECO:0000313" key="17">
    <source>
        <dbReference type="EMBL" id="BCU82117.1"/>
    </source>
</evidence>
<dbReference type="SUPFAM" id="SSF55604">
    <property type="entry name" value="Glucose permease domain IIB"/>
    <property type="match status" value="1"/>
</dbReference>
<keyword evidence="3" id="KW-1003">Cell membrane</keyword>
<keyword evidence="18" id="KW-1185">Reference proteome</keyword>
<proteinExistence type="predicted"/>
<dbReference type="InterPro" id="IPR018113">
    <property type="entry name" value="PTrfase_EIIB_Cys"/>
</dbReference>
<dbReference type="PROSITE" id="PS51093">
    <property type="entry name" value="PTS_EIIA_TYPE_1"/>
    <property type="match status" value="1"/>
</dbReference>
<dbReference type="InterPro" id="IPR011055">
    <property type="entry name" value="Dup_hybrid_motif"/>
</dbReference>
<evidence type="ECO:0000256" key="5">
    <source>
        <dbReference type="ARBA" id="ARBA00022679"/>
    </source>
</evidence>
<dbReference type="InterPro" id="IPR001996">
    <property type="entry name" value="PTS_IIB_1"/>
</dbReference>
<feature type="domain" description="PTS EIIC type-1" evidence="16">
    <location>
        <begin position="3"/>
        <end position="386"/>
    </location>
</feature>
<feature type="transmembrane region" description="Helical" evidence="13">
    <location>
        <begin position="354"/>
        <end position="374"/>
    </location>
</feature>
<evidence type="ECO:0000256" key="2">
    <source>
        <dbReference type="ARBA" id="ARBA00022448"/>
    </source>
</evidence>
<dbReference type="InterPro" id="IPR001127">
    <property type="entry name" value="PTS_EIIA_1_perm"/>
</dbReference>
<dbReference type="GO" id="GO:0019866">
    <property type="term" value="C:organelle inner membrane"/>
    <property type="evidence" value="ECO:0007669"/>
    <property type="project" value="InterPro"/>
</dbReference>
<dbReference type="GO" id="GO:0016301">
    <property type="term" value="F:kinase activity"/>
    <property type="evidence" value="ECO:0007669"/>
    <property type="project" value="UniProtKB-KW"/>
</dbReference>
<sequence length="655" mass="70952">MFKQAFGKLQRVGRALMLPVAILPAAGLLLGLGNKNVLNIPIMEHAGGIIFENLALLFAVGVAIGLANSEGTAGLAAVIGYLIMNVTMGEMAKAFGGHNVETVKVLGIDTLQTGVFGGIIIGMLAAYLYNRFHDIELPPFLGFFGGKRFVPIVTAVSSFLLGVAFFYIWPPIQHGIDVVSHVVTTQNTALAAFIFGVIERSLIPFGLHHIFYAPFWFEFGSFKTATGQIVHGDVQRFFAGDPTAGTFMSGKFPFMMFGLPAAALAIYHEARPEKKKVVGGIMLSAALTSFLTGITEPIEFSFLFVAPALYVVHCLFAGISFMLMDILGVKAGMTFSGGFIDYLLYWNLDTKPWLIIPVGLVFAVVYYFGFRFAIRKWNLKTPGREDEDEAGEGSNASARGGAELAQGVLEALGDKENITHLDACITRLRVSVADPQKVDQNRLKKLGASGVLVMGNHLQVIFGPRSELIKEQMKQIMAGKKPSEIKAEKEEKEISQGQSETSVTTGDESFVAPMTGKLMPITEVPDQVFSQKMMGDGFAIEPTEGVVVSPVEGEIVNVFPTKHAIGIRSVGGHEILIHVGIDTVNLQGKGFESFISEGDKVKPGQKLLEVDLDYIKENATSIITPIVFTNLQEGQSVNLNKTEVQYGEEDIVTVK</sequence>
<gene>
    <name evidence="17" type="primary">ptsG</name>
    <name evidence="17" type="ORF">JIR001_19000</name>
</gene>
<evidence type="ECO:0000256" key="8">
    <source>
        <dbReference type="ARBA" id="ARBA00022777"/>
    </source>
</evidence>
<dbReference type="InterPro" id="IPR003352">
    <property type="entry name" value="PTS_EIIC"/>
</dbReference>
<dbReference type="FunFam" id="2.70.70.10:FF:000001">
    <property type="entry name" value="PTS system glucose-specific IIA component"/>
    <property type="match status" value="1"/>
</dbReference>
<dbReference type="PROSITE" id="PS01035">
    <property type="entry name" value="PTS_EIIB_TYPE_1_CYS"/>
    <property type="match status" value="1"/>
</dbReference>
<dbReference type="GO" id="GO:0090563">
    <property type="term" value="F:protein-phosphocysteine-sugar phosphotransferase activity"/>
    <property type="evidence" value="ECO:0007669"/>
    <property type="project" value="TreeGrafter"/>
</dbReference>
<dbReference type="Proteomes" id="UP000677436">
    <property type="component" value="Chromosome"/>
</dbReference>
<evidence type="ECO:0000259" key="14">
    <source>
        <dbReference type="PROSITE" id="PS51093"/>
    </source>
</evidence>
<evidence type="ECO:0000256" key="3">
    <source>
        <dbReference type="ARBA" id="ARBA00022475"/>
    </source>
</evidence>
<dbReference type="Pfam" id="PF02378">
    <property type="entry name" value="PTS_EIIC"/>
    <property type="match status" value="1"/>
</dbReference>
<feature type="active site" description="Phosphocysteine intermediate; for EIIB activity" evidence="11">
    <location>
        <position position="424"/>
    </location>
</feature>
<dbReference type="NCBIfam" id="TIGR00826">
    <property type="entry name" value="EIIB_glc"/>
    <property type="match status" value="1"/>
</dbReference>
<keyword evidence="2" id="KW-0813">Transport</keyword>
<reference evidence="17" key="2">
    <citation type="journal article" date="2021" name="Microbiol. Resour. Announc.">
        <title>Complete Genome Sequence of Polycladomyces abyssicola JIR-001T, Isolated from Hemipelagic Sediment in Deep Seawater.</title>
        <authorList>
            <person name="Tsubouchi T."/>
            <person name="Kaneko Y."/>
        </authorList>
    </citation>
    <scope>NUCLEOTIDE SEQUENCE</scope>
    <source>
        <strain evidence="17">JIR-001</strain>
    </source>
</reference>
<dbReference type="CDD" id="cd00210">
    <property type="entry name" value="PTS_IIA_glc"/>
    <property type="match status" value="1"/>
</dbReference>
<dbReference type="NCBIfam" id="TIGR00830">
    <property type="entry name" value="PTBA"/>
    <property type="match status" value="1"/>
</dbReference>
<accession>A0A8D5UHN3</accession>
<dbReference type="GO" id="GO:0055056">
    <property type="term" value="F:D-glucose transmembrane transporter activity"/>
    <property type="evidence" value="ECO:0007669"/>
    <property type="project" value="InterPro"/>
</dbReference>
<dbReference type="PROSITE" id="PS00371">
    <property type="entry name" value="PTS_EIIA_TYPE_1_HIS"/>
    <property type="match status" value="1"/>
</dbReference>
<dbReference type="AlphaFoldDB" id="A0A8D5UHN3"/>
<evidence type="ECO:0000256" key="11">
    <source>
        <dbReference type="PROSITE-ProRule" id="PRU00421"/>
    </source>
</evidence>
<dbReference type="Gene3D" id="3.30.1360.60">
    <property type="entry name" value="Glucose permease domain IIB"/>
    <property type="match status" value="1"/>
</dbReference>
<organism evidence="17 18">
    <name type="scientific">Polycladomyces abyssicola</name>
    <dbReference type="NCBI Taxonomy" id="1125966"/>
    <lineage>
        <taxon>Bacteria</taxon>
        <taxon>Bacillati</taxon>
        <taxon>Bacillota</taxon>
        <taxon>Bacilli</taxon>
        <taxon>Bacillales</taxon>
        <taxon>Thermoactinomycetaceae</taxon>
        <taxon>Polycladomyces</taxon>
    </lineage>
</organism>
<feature type="transmembrane region" description="Helical" evidence="13">
    <location>
        <begin position="54"/>
        <end position="84"/>
    </location>
</feature>
<evidence type="ECO:0000256" key="4">
    <source>
        <dbReference type="ARBA" id="ARBA00022597"/>
    </source>
</evidence>
<evidence type="ECO:0000256" key="7">
    <source>
        <dbReference type="ARBA" id="ARBA00022692"/>
    </source>
</evidence>
<dbReference type="EMBL" id="AP024601">
    <property type="protein sequence ID" value="BCU82117.1"/>
    <property type="molecule type" value="Genomic_DNA"/>
</dbReference>
<feature type="transmembrane region" description="Helical" evidence="13">
    <location>
        <begin position="12"/>
        <end position="34"/>
    </location>
</feature>
<dbReference type="FunFam" id="3.30.1360.60:FF:000001">
    <property type="entry name" value="PTS system glucose-specific IIBC component PtsG"/>
    <property type="match status" value="1"/>
</dbReference>
<dbReference type="PANTHER" id="PTHR30009:SF20">
    <property type="entry name" value="PTS SYSTEM GLUCOSE-SPECIFIC EIICB COMPONENT-RELATED"/>
    <property type="match status" value="1"/>
</dbReference>
<keyword evidence="6" id="KW-0598">Phosphotransferase system</keyword>
<evidence type="ECO:0000256" key="9">
    <source>
        <dbReference type="ARBA" id="ARBA00022989"/>
    </source>
</evidence>
<dbReference type="NCBIfam" id="TIGR02002">
    <property type="entry name" value="PTS-II-BC-glcB"/>
    <property type="match status" value="1"/>
</dbReference>
<feature type="domain" description="PTS EIIA type-1" evidence="14">
    <location>
        <begin position="526"/>
        <end position="630"/>
    </location>
</feature>
<dbReference type="InterPro" id="IPR013013">
    <property type="entry name" value="PTS_EIIC_1"/>
</dbReference>
<dbReference type="GO" id="GO:1904659">
    <property type="term" value="P:D-glucose transmembrane transport"/>
    <property type="evidence" value="ECO:0007669"/>
    <property type="project" value="InterPro"/>
</dbReference>
<dbReference type="PANTHER" id="PTHR30009">
    <property type="entry name" value="CYTOCHROME C-TYPE SYNTHESIS PROTEIN AND PTS TRANSMEMBRANE COMPONENT"/>
    <property type="match status" value="1"/>
</dbReference>
<evidence type="ECO:0000256" key="10">
    <source>
        <dbReference type="ARBA" id="ARBA00023136"/>
    </source>
</evidence>
<feature type="domain" description="PTS EIIB type-1" evidence="15">
    <location>
        <begin position="402"/>
        <end position="483"/>
    </location>
</feature>
<dbReference type="InterPro" id="IPR010974">
    <property type="entry name" value="PTS_IIBC_nag"/>
</dbReference>
<name>A0A8D5UHN3_9BACL</name>
<dbReference type="CDD" id="cd00212">
    <property type="entry name" value="PTS_IIB_glc"/>
    <property type="match status" value="1"/>
</dbReference>
<keyword evidence="8" id="KW-0418">Kinase</keyword>
<dbReference type="SUPFAM" id="SSF51261">
    <property type="entry name" value="Duplicated hybrid motif"/>
    <property type="match status" value="1"/>
</dbReference>
<dbReference type="PROSITE" id="PS51103">
    <property type="entry name" value="PTS_EIIC_TYPE_1"/>
    <property type="match status" value="1"/>
</dbReference>
<keyword evidence="7 13" id="KW-0812">Transmembrane</keyword>
<evidence type="ECO:0000256" key="13">
    <source>
        <dbReference type="SAM" id="Phobius"/>
    </source>
</evidence>
<dbReference type="Gene3D" id="2.70.70.10">
    <property type="entry name" value="Glucose Permease (Domain IIA)"/>
    <property type="match status" value="1"/>
</dbReference>
<dbReference type="GO" id="GO:0015572">
    <property type="term" value="F:N-acetylglucosamine transmembrane transporter activity"/>
    <property type="evidence" value="ECO:0007669"/>
    <property type="project" value="InterPro"/>
</dbReference>
<dbReference type="Pfam" id="PF00367">
    <property type="entry name" value="PTS_EIIB"/>
    <property type="match status" value="1"/>
</dbReference>
<dbReference type="PROSITE" id="PS51098">
    <property type="entry name" value="PTS_EIIB_TYPE_1"/>
    <property type="match status" value="1"/>
</dbReference>
<dbReference type="GO" id="GO:0005886">
    <property type="term" value="C:plasma membrane"/>
    <property type="evidence" value="ECO:0007669"/>
    <property type="project" value="UniProtKB-SubCell"/>
</dbReference>
<feature type="transmembrane region" description="Helical" evidence="13">
    <location>
        <begin position="277"/>
        <end position="294"/>
    </location>
</feature>
<keyword evidence="10 13" id="KW-0472">Membrane</keyword>
<evidence type="ECO:0000259" key="15">
    <source>
        <dbReference type="PROSITE" id="PS51098"/>
    </source>
</evidence>
<dbReference type="InterPro" id="IPR011299">
    <property type="entry name" value="PTS_IIBC_glc"/>
</dbReference>
<comment type="subcellular location">
    <subcellularLocation>
        <location evidence="1">Cell membrane</location>
        <topology evidence="1">Multi-pass membrane protein</topology>
    </subcellularLocation>
</comment>
<reference evidence="17" key="1">
    <citation type="journal article" date="2013" name="Int. J. Syst. Evol. Microbiol.">
        <title>Polycladomyces abyssicola gen. nov., sp. nov., a thermophilic filamentous bacterium isolated from hemipelagic sediment.</title>
        <authorList>
            <person name="Tsubouchi T."/>
            <person name="Shimane Y."/>
            <person name="Mori K."/>
            <person name="Usui K."/>
            <person name="Hiraki T."/>
            <person name="Tame A."/>
            <person name="Uematsu K."/>
            <person name="Maruyama T."/>
            <person name="Hatada Y."/>
        </authorList>
    </citation>
    <scope>NUCLEOTIDE SEQUENCE</scope>
    <source>
        <strain evidence="17">JIR-001</strain>
    </source>
</reference>
<dbReference type="GO" id="GO:0009401">
    <property type="term" value="P:phosphoenolpyruvate-dependent sugar phosphotransferase system"/>
    <property type="evidence" value="ECO:0007669"/>
    <property type="project" value="UniProtKB-KW"/>
</dbReference>
<dbReference type="Pfam" id="PF00358">
    <property type="entry name" value="PTS_EIIA_1"/>
    <property type="match status" value="1"/>
</dbReference>
<evidence type="ECO:0000313" key="18">
    <source>
        <dbReference type="Proteomes" id="UP000677436"/>
    </source>
</evidence>
<feature type="transmembrane region" description="Helical" evidence="13">
    <location>
        <begin position="252"/>
        <end position="270"/>
    </location>
</feature>
<feature type="transmembrane region" description="Helical" evidence="13">
    <location>
        <begin position="300"/>
        <end position="324"/>
    </location>
</feature>
<feature type="transmembrane region" description="Helical" evidence="13">
    <location>
        <begin position="105"/>
        <end position="129"/>
    </location>
</feature>
<protein>
    <submittedName>
        <fullName evidence="17">PTS system glucose-specific EIICBA component</fullName>
    </submittedName>
</protein>